<dbReference type="RefSeq" id="WP_136405861.1">
    <property type="nucleotide sequence ID" value="NZ_SSWX01000006.1"/>
</dbReference>
<feature type="domain" description="DUF2134" evidence="3">
    <location>
        <begin position="82"/>
        <end position="144"/>
    </location>
</feature>
<sequence length="748" mass="79160">MPPAQRGAILVQFALLAFVLISILGTVQIGYMYYAKRDLQRVADIAAIEAVNALTYGLPSTCSSGQTAGQLSVTQQLRVGLEATDNHFDCGHWDASKTDAQRFNSNYGTRVANPLNAVQVTLRGQTLQLLPFTGNREIEAHAIAAKNGEPVAAFSVGAQLLRFNPDAPLGSILGLVGLNVDDLRLLDSDGLASAKITPAGLLNLLGVDLGISDLGLLTPDGVANIRNISLLNIIDASISAVTDSTLAVSLNAMRARLVNLGLGHVEIPLGSNTNSGGLFAFLATGRDDPLGNAMDVEIGLGELLKTAIAIGSGRNALSVPGLDVGGLIKAKASIVEPPTIAVGPVGTTAYSAQIRVLLDIDTRSLLGGVVNFLIEGLLGTRVYLPIALDVTTAQAELEAIQCKAMPPTIDLSIDSRILNACVGDIPASSAMSERHGCEVGLGQVQLIKLFHAPVLAGKLHVPGLQYTDMDSGLEMKVGDIRSSRANKIQLGNTTENLVIELLNLLSGLFRKPEPTPNFEGSFDNSVVIDQLIETYLSMPELSSIVKTNAGFYNVAGITNLMLNGATIVSAGETIRIDPLVSNFSFEHAIPTTCVLFVCPPNLWTQGTFSEAFNAYSNTPYSLLDVVGIPTLGNNFQSCAGLLSSLINRNNCIKHNLKELLRQHKNQVGMDSSTLNNIVNQIMNPKTDTVQCNGALCMLLKPVLSLLKPILNGVGQLVSLTLEHVLGIELGRSDVEALGIQCDVAEIVY</sequence>
<gene>
    <name evidence="4" type="ORF">E8K88_06185</name>
</gene>
<dbReference type="Proteomes" id="UP000306236">
    <property type="component" value="Unassembled WGS sequence"/>
</dbReference>
<evidence type="ECO:0000259" key="2">
    <source>
        <dbReference type="Pfam" id="PF07811"/>
    </source>
</evidence>
<evidence type="ECO:0000313" key="4">
    <source>
        <dbReference type="EMBL" id="THJ34652.1"/>
    </source>
</evidence>
<protein>
    <submittedName>
        <fullName evidence="4">Uncharacterized protein</fullName>
    </submittedName>
</protein>
<keyword evidence="1" id="KW-0472">Membrane</keyword>
<feature type="domain" description="TadE-like" evidence="2">
    <location>
        <begin position="7"/>
        <end position="47"/>
    </location>
</feature>
<reference evidence="4 5" key="1">
    <citation type="submission" date="2019-04" db="EMBL/GenBank/DDBJ databases">
        <title>Lampropedia sp YIM MLB12 draf genome.</title>
        <authorList>
            <person name="Wang Y.-X."/>
        </authorList>
    </citation>
    <scope>NUCLEOTIDE SEQUENCE [LARGE SCALE GENOMIC DNA]</scope>
    <source>
        <strain evidence="4 5">YIM MLB12</strain>
    </source>
</reference>
<dbReference type="InterPro" id="IPR012495">
    <property type="entry name" value="TadE-like_dom"/>
</dbReference>
<accession>A0A4V3YXC0</accession>
<evidence type="ECO:0000256" key="1">
    <source>
        <dbReference type="SAM" id="Phobius"/>
    </source>
</evidence>
<organism evidence="4 5">
    <name type="scientific">Lampropedia aestuarii</name>
    <dbReference type="NCBI Taxonomy" id="2562762"/>
    <lineage>
        <taxon>Bacteria</taxon>
        <taxon>Pseudomonadati</taxon>
        <taxon>Pseudomonadota</taxon>
        <taxon>Betaproteobacteria</taxon>
        <taxon>Burkholderiales</taxon>
        <taxon>Comamonadaceae</taxon>
        <taxon>Lampropedia</taxon>
    </lineage>
</organism>
<evidence type="ECO:0000313" key="5">
    <source>
        <dbReference type="Proteomes" id="UP000306236"/>
    </source>
</evidence>
<dbReference type="OrthoDB" id="8534992at2"/>
<dbReference type="Pfam" id="PF07811">
    <property type="entry name" value="TadE"/>
    <property type="match status" value="1"/>
</dbReference>
<keyword evidence="1" id="KW-0812">Transmembrane</keyword>
<dbReference type="InterPro" id="IPR018705">
    <property type="entry name" value="DUF2134_membrane"/>
</dbReference>
<dbReference type="AlphaFoldDB" id="A0A4V3YXC0"/>
<dbReference type="EMBL" id="SSWX01000006">
    <property type="protein sequence ID" value="THJ34652.1"/>
    <property type="molecule type" value="Genomic_DNA"/>
</dbReference>
<evidence type="ECO:0000259" key="3">
    <source>
        <dbReference type="Pfam" id="PF09977"/>
    </source>
</evidence>
<comment type="caution">
    <text evidence="4">The sequence shown here is derived from an EMBL/GenBank/DDBJ whole genome shotgun (WGS) entry which is preliminary data.</text>
</comment>
<keyword evidence="1" id="KW-1133">Transmembrane helix</keyword>
<keyword evidence="5" id="KW-1185">Reference proteome</keyword>
<feature type="transmembrane region" description="Helical" evidence="1">
    <location>
        <begin position="7"/>
        <end position="34"/>
    </location>
</feature>
<dbReference type="Pfam" id="PF09977">
    <property type="entry name" value="Tad_C"/>
    <property type="match status" value="1"/>
</dbReference>
<proteinExistence type="predicted"/>
<name>A0A4V3YXC0_9BURK</name>